<dbReference type="Pfam" id="PF12937">
    <property type="entry name" value="F-box-like"/>
    <property type="match status" value="1"/>
</dbReference>
<organism evidence="3 4">
    <name type="scientific">Zizania palustris</name>
    <name type="common">Northern wild rice</name>
    <dbReference type="NCBI Taxonomy" id="103762"/>
    <lineage>
        <taxon>Eukaryota</taxon>
        <taxon>Viridiplantae</taxon>
        <taxon>Streptophyta</taxon>
        <taxon>Embryophyta</taxon>
        <taxon>Tracheophyta</taxon>
        <taxon>Spermatophyta</taxon>
        <taxon>Magnoliopsida</taxon>
        <taxon>Liliopsida</taxon>
        <taxon>Poales</taxon>
        <taxon>Poaceae</taxon>
        <taxon>BOP clade</taxon>
        <taxon>Oryzoideae</taxon>
        <taxon>Oryzeae</taxon>
        <taxon>Zizaniinae</taxon>
        <taxon>Zizania</taxon>
    </lineage>
</organism>
<dbReference type="Proteomes" id="UP000729402">
    <property type="component" value="Unassembled WGS sequence"/>
</dbReference>
<proteinExistence type="predicted"/>
<evidence type="ECO:0000313" key="3">
    <source>
        <dbReference type="EMBL" id="KAG8100388.1"/>
    </source>
</evidence>
<reference evidence="3" key="2">
    <citation type="submission" date="2021-02" db="EMBL/GenBank/DDBJ databases">
        <authorList>
            <person name="Kimball J.A."/>
            <person name="Haas M.W."/>
            <person name="Macchietto M."/>
            <person name="Kono T."/>
            <person name="Duquette J."/>
            <person name="Shao M."/>
        </authorList>
    </citation>
    <scope>NUCLEOTIDE SEQUENCE</scope>
    <source>
        <tissue evidence="3">Fresh leaf tissue</tissue>
    </source>
</reference>
<dbReference type="SMART" id="SM00256">
    <property type="entry name" value="FBOX"/>
    <property type="match status" value="1"/>
</dbReference>
<protein>
    <recommendedName>
        <fullName evidence="2">F-box domain-containing protein</fullName>
    </recommendedName>
</protein>
<reference evidence="3" key="1">
    <citation type="journal article" date="2021" name="bioRxiv">
        <title>Whole Genome Assembly and Annotation of Northern Wild Rice, Zizania palustris L., Supports a Whole Genome Duplication in the Zizania Genus.</title>
        <authorList>
            <person name="Haas M."/>
            <person name="Kono T."/>
            <person name="Macchietto M."/>
            <person name="Millas R."/>
            <person name="McGilp L."/>
            <person name="Shao M."/>
            <person name="Duquette J."/>
            <person name="Hirsch C.N."/>
            <person name="Kimball J."/>
        </authorList>
    </citation>
    <scope>NUCLEOTIDE SEQUENCE</scope>
    <source>
        <tissue evidence="3">Fresh leaf tissue</tissue>
    </source>
</reference>
<sequence>MQSALRLRRCGSRHGGTSALAPPLHPPPPSLLPPRRRTAPHRQDVSRDSCLPAWLRRERELPDRPRSPASGMALRNQHSSLCGETGTALPAAVSVALPSDVLFEVLLRLTAKDLCRLRAVCRTWSALTFDPTFVAAHATRHPGPLLVGGVLDFQSFPSVDILLMDLSGNVVKRIRHAGTHLVLPTHHDLLCVTEAYSCKASLLNPVTGAVCALPETLSRIHARRRVLSDFDGSFYYGRDSSGVCKVLRSLTDYNQRLEQFFEVLTLNASSPMQWWEADSLPMFVRTEPTSSAIVKGVVYFLLDGRANGPNDPPELEIDLLARFDLKTEEWLPFLRGPVSCHPELSEIDDILNEPYVLVVDEHLALSELNDVLVVAQHTGFRSTTRDSFLDLWYLVDSEKCLWERKYRFDLELSIHEDGCYFAKAHASLILDDGRILICIYVGSNFPGQYTRRVVRLYDPETQTLSSDLVDVRNVHSIGFYKGSLLSLQNGGRLLSLCP</sequence>
<feature type="region of interest" description="Disordered" evidence="1">
    <location>
        <begin position="1"/>
        <end position="46"/>
    </location>
</feature>
<dbReference type="OrthoDB" id="687122at2759"/>
<comment type="caution">
    <text evidence="3">The sequence shown here is derived from an EMBL/GenBank/DDBJ whole genome shotgun (WGS) entry which is preliminary data.</text>
</comment>
<evidence type="ECO:0000259" key="2">
    <source>
        <dbReference type="PROSITE" id="PS50181"/>
    </source>
</evidence>
<accession>A0A8J5WZL8</accession>
<dbReference type="AlphaFoldDB" id="A0A8J5WZL8"/>
<evidence type="ECO:0000313" key="4">
    <source>
        <dbReference type="Proteomes" id="UP000729402"/>
    </source>
</evidence>
<dbReference type="EMBL" id="JAAALK010000079">
    <property type="protein sequence ID" value="KAG8100388.1"/>
    <property type="molecule type" value="Genomic_DNA"/>
</dbReference>
<feature type="compositionally biased region" description="Pro residues" evidence="1">
    <location>
        <begin position="23"/>
        <end position="32"/>
    </location>
</feature>
<gene>
    <name evidence="3" type="ORF">GUJ93_ZPchr0013g35378</name>
</gene>
<dbReference type="PANTHER" id="PTHR31111:SF133">
    <property type="entry name" value="OS07G0196600 PROTEIN"/>
    <property type="match status" value="1"/>
</dbReference>
<name>A0A8J5WZL8_ZIZPA</name>
<evidence type="ECO:0000256" key="1">
    <source>
        <dbReference type="SAM" id="MobiDB-lite"/>
    </source>
</evidence>
<feature type="compositionally biased region" description="Basic residues" evidence="1">
    <location>
        <begin position="1"/>
        <end position="12"/>
    </location>
</feature>
<dbReference type="InterPro" id="IPR001810">
    <property type="entry name" value="F-box_dom"/>
</dbReference>
<keyword evidence="4" id="KW-1185">Reference proteome</keyword>
<feature type="domain" description="F-box" evidence="2">
    <location>
        <begin position="91"/>
        <end position="127"/>
    </location>
</feature>
<dbReference type="PANTHER" id="PTHR31111">
    <property type="entry name" value="BNAA05G37150D PROTEIN-RELATED"/>
    <property type="match status" value="1"/>
</dbReference>
<dbReference type="PROSITE" id="PS50181">
    <property type="entry name" value="FBOX"/>
    <property type="match status" value="1"/>
</dbReference>